<dbReference type="AlphaFoldDB" id="E4KY83"/>
<dbReference type="Proteomes" id="UP000003705">
    <property type="component" value="Unassembled WGS sequence"/>
</dbReference>
<evidence type="ECO:0000313" key="2">
    <source>
        <dbReference type="EMBL" id="EFR33161.1"/>
    </source>
</evidence>
<keyword evidence="1" id="KW-0472">Membrane</keyword>
<dbReference type="RefSeq" id="WP_005956064.1">
    <property type="nucleotide sequence ID" value="NZ_AENP01000012.1"/>
</dbReference>
<name>E4KY83_9FIRM</name>
<gene>
    <name evidence="2" type="ORF">HMPREF9286_1495</name>
</gene>
<feature type="transmembrane region" description="Helical" evidence="1">
    <location>
        <begin position="59"/>
        <end position="85"/>
    </location>
</feature>
<proteinExistence type="predicted"/>
<feature type="transmembrane region" description="Helical" evidence="1">
    <location>
        <begin position="26"/>
        <end position="47"/>
    </location>
</feature>
<dbReference type="EMBL" id="AENP01000012">
    <property type="protein sequence ID" value="EFR33161.1"/>
    <property type="molecule type" value="Genomic_DNA"/>
</dbReference>
<reference evidence="2 3" key="1">
    <citation type="submission" date="2010-10" db="EMBL/GenBank/DDBJ databases">
        <authorList>
            <person name="Durkin A.S."/>
            <person name="Madupu R."/>
            <person name="Torralba M."/>
            <person name="Gillis M."/>
            <person name="Methe B."/>
            <person name="Sutton G."/>
            <person name="Nelson K.E."/>
        </authorList>
    </citation>
    <scope>NUCLEOTIDE SEQUENCE [LARGE SCALE GENOMIC DNA]</scope>
    <source>
        <strain evidence="2 3">ACS-146-V-Sch2b</strain>
    </source>
</reference>
<keyword evidence="3" id="KW-1185">Reference proteome</keyword>
<keyword evidence="1" id="KW-1133">Transmembrane helix</keyword>
<evidence type="ECO:0000256" key="1">
    <source>
        <dbReference type="SAM" id="Phobius"/>
    </source>
</evidence>
<keyword evidence="1" id="KW-0812">Transmembrane</keyword>
<sequence length="229" mass="26748">MKDRDHIDRLFNMVKTSKYFAALKKLARKFVICILSSYVLALLVYAFCDKRVFVDIVNSIVPSLLTCAGVILSAVIGVLGVYLTIRENKNRTYKEIVTNDRKLWLKTIKANLSEFMSICDVGLVHSWGKDYYEKKERATDLYYKIIADLNIKDKNDRKKILALYNYAINKNLDVVLNFNLHKDDNKDKIEGKKETEEIVDLKLGTREEVMKQFMDLFKNEWEVVKREAD</sequence>
<evidence type="ECO:0000313" key="3">
    <source>
        <dbReference type="Proteomes" id="UP000003705"/>
    </source>
</evidence>
<comment type="caution">
    <text evidence="2">The sequence shown here is derived from an EMBL/GenBank/DDBJ whole genome shotgun (WGS) entry which is preliminary data.</text>
</comment>
<organism evidence="2 3">
    <name type="scientific">Peptoniphilus harei ACS-146-V-Sch2b</name>
    <dbReference type="NCBI Taxonomy" id="908338"/>
    <lineage>
        <taxon>Bacteria</taxon>
        <taxon>Bacillati</taxon>
        <taxon>Bacillota</taxon>
        <taxon>Tissierellia</taxon>
        <taxon>Tissierellales</taxon>
        <taxon>Peptoniphilaceae</taxon>
        <taxon>Peptoniphilus</taxon>
    </lineage>
</organism>
<accession>E4KY83</accession>
<protein>
    <submittedName>
        <fullName evidence="2">Uncharacterized protein</fullName>
    </submittedName>
</protein>